<proteinExistence type="predicted"/>
<evidence type="ECO:0000313" key="1">
    <source>
        <dbReference type="EMBL" id="GFY58192.1"/>
    </source>
</evidence>
<dbReference type="Proteomes" id="UP000886998">
    <property type="component" value="Unassembled WGS sequence"/>
</dbReference>
<evidence type="ECO:0000313" key="2">
    <source>
        <dbReference type="Proteomes" id="UP000886998"/>
    </source>
</evidence>
<reference evidence="1" key="1">
    <citation type="submission" date="2020-08" db="EMBL/GenBank/DDBJ databases">
        <title>Multicomponent nature underlies the extraordinary mechanical properties of spider dragline silk.</title>
        <authorList>
            <person name="Kono N."/>
            <person name="Nakamura H."/>
            <person name="Mori M."/>
            <person name="Yoshida Y."/>
            <person name="Ohtoshi R."/>
            <person name="Malay A.D."/>
            <person name="Moran D.A.P."/>
            <person name="Tomita M."/>
            <person name="Numata K."/>
            <person name="Arakawa K."/>
        </authorList>
    </citation>
    <scope>NUCLEOTIDE SEQUENCE</scope>
</reference>
<comment type="caution">
    <text evidence="1">The sequence shown here is derived from an EMBL/GenBank/DDBJ whole genome shotgun (WGS) entry which is preliminary data.</text>
</comment>
<organism evidence="1 2">
    <name type="scientific">Trichonephila inaurata madagascariensis</name>
    <dbReference type="NCBI Taxonomy" id="2747483"/>
    <lineage>
        <taxon>Eukaryota</taxon>
        <taxon>Metazoa</taxon>
        <taxon>Ecdysozoa</taxon>
        <taxon>Arthropoda</taxon>
        <taxon>Chelicerata</taxon>
        <taxon>Arachnida</taxon>
        <taxon>Araneae</taxon>
        <taxon>Araneomorphae</taxon>
        <taxon>Entelegynae</taxon>
        <taxon>Araneoidea</taxon>
        <taxon>Nephilidae</taxon>
        <taxon>Trichonephila</taxon>
        <taxon>Trichonephila inaurata</taxon>
    </lineage>
</organism>
<gene>
    <name evidence="1" type="ORF">TNIN_478591</name>
</gene>
<keyword evidence="2" id="KW-1185">Reference proteome</keyword>
<dbReference type="OrthoDB" id="6429785at2759"/>
<dbReference type="AlphaFoldDB" id="A0A8X6XQA2"/>
<accession>A0A8X6XQA2</accession>
<dbReference type="EMBL" id="BMAV01011946">
    <property type="protein sequence ID" value="GFY58192.1"/>
    <property type="molecule type" value="Genomic_DNA"/>
</dbReference>
<protein>
    <submittedName>
        <fullName evidence="1">Uncharacterized protein</fullName>
    </submittedName>
</protein>
<name>A0A8X6XQA2_9ARAC</name>
<sequence>MLSHSIKNLIKRSIKAHSQEDLYNRVSHTSWKNAILNLCNGLRRRAVAKFRLAIEHDCLRNHLYRLLFVPSSIWTLFSSGEVMDSSNLLHCPALHTTFLTKRYWEARDM</sequence>